<keyword evidence="7" id="KW-0963">Cytoplasm</keyword>
<dbReference type="HAMAP" id="MF_00109">
    <property type="entry name" value="Shikimate_kinase"/>
    <property type="match status" value="1"/>
</dbReference>
<dbReference type="PANTHER" id="PTHR21087:SF16">
    <property type="entry name" value="SHIKIMATE KINASE 1, CHLOROPLASTIC"/>
    <property type="match status" value="1"/>
</dbReference>
<comment type="catalytic activity">
    <reaction evidence="7">
        <text>shikimate + ATP = 3-phosphoshikimate + ADP + H(+)</text>
        <dbReference type="Rhea" id="RHEA:13121"/>
        <dbReference type="ChEBI" id="CHEBI:15378"/>
        <dbReference type="ChEBI" id="CHEBI:30616"/>
        <dbReference type="ChEBI" id="CHEBI:36208"/>
        <dbReference type="ChEBI" id="CHEBI:145989"/>
        <dbReference type="ChEBI" id="CHEBI:456216"/>
        <dbReference type="EC" id="2.7.1.71"/>
    </reaction>
</comment>
<evidence type="ECO:0000256" key="6">
    <source>
        <dbReference type="ARBA" id="ARBA00023141"/>
    </source>
</evidence>
<dbReference type="GO" id="GO:0000287">
    <property type="term" value="F:magnesium ion binding"/>
    <property type="evidence" value="ECO:0007669"/>
    <property type="project" value="UniProtKB-UniRule"/>
</dbReference>
<organism evidence="8 9">
    <name type="scientific">Leptonema illini</name>
    <dbReference type="NCBI Taxonomy" id="183"/>
    <lineage>
        <taxon>Bacteria</taxon>
        <taxon>Pseudomonadati</taxon>
        <taxon>Spirochaetota</taxon>
        <taxon>Spirochaetia</taxon>
        <taxon>Leptospirales</taxon>
        <taxon>Leptospiraceae</taxon>
        <taxon>Leptonema</taxon>
    </lineage>
</organism>
<feature type="binding site" evidence="7">
    <location>
        <position position="166"/>
    </location>
    <ligand>
        <name>ATP</name>
        <dbReference type="ChEBI" id="CHEBI:30616"/>
    </ligand>
</feature>
<dbReference type="GO" id="GO:0005524">
    <property type="term" value="F:ATP binding"/>
    <property type="evidence" value="ECO:0007669"/>
    <property type="project" value="UniProtKB-UniRule"/>
</dbReference>
<sequence length="183" mass="20747">MRDDGMTLRNFAFIGPRGAGKSRLSRKFAKRLDRLLLSTDTLISYEAGGLPIRDIVAAEGWAGFREREYRLLEKVAGMPAVVIDCGGGILVDVDADGSEYFSERKAALLREKCTTIYLKRSVQWLLSRELDSSHRPTLAADYEAVLRRRLPWYEKAADYVLDLSGRDVNEGIDELLFHFRDKS</sequence>
<dbReference type="SUPFAM" id="SSF52540">
    <property type="entry name" value="P-loop containing nucleoside triphosphate hydrolases"/>
    <property type="match status" value="1"/>
</dbReference>
<keyword evidence="5 7" id="KW-0067">ATP-binding</keyword>
<feature type="binding site" evidence="7">
    <location>
        <begin position="18"/>
        <end position="23"/>
    </location>
    <ligand>
        <name>ATP</name>
        <dbReference type="ChEBI" id="CHEBI:30616"/>
    </ligand>
</feature>
<dbReference type="GO" id="GO:0008652">
    <property type="term" value="P:amino acid biosynthetic process"/>
    <property type="evidence" value="ECO:0007669"/>
    <property type="project" value="UniProtKB-KW"/>
</dbReference>
<evidence type="ECO:0000256" key="7">
    <source>
        <dbReference type="HAMAP-Rule" id="MF_00109"/>
    </source>
</evidence>
<feature type="binding site" evidence="7">
    <location>
        <position position="149"/>
    </location>
    <ligand>
        <name>substrate</name>
    </ligand>
</feature>
<dbReference type="Pfam" id="PF01202">
    <property type="entry name" value="SKI"/>
    <property type="match status" value="1"/>
</dbReference>
<evidence type="ECO:0000256" key="1">
    <source>
        <dbReference type="ARBA" id="ARBA00022605"/>
    </source>
</evidence>
<comment type="caution">
    <text evidence="8">The sequence shown here is derived from an EMBL/GenBank/DDBJ whole genome shotgun (WGS) entry which is preliminary data.</text>
</comment>
<comment type="pathway">
    <text evidence="7">Metabolic intermediate biosynthesis; chorismate biosynthesis; chorismate from D-erythrose 4-phosphate and phosphoenolpyruvate: step 5/7.</text>
</comment>
<accession>A0A833H1S7</accession>
<reference evidence="8 9" key="1">
    <citation type="submission" date="2019-10" db="EMBL/GenBank/DDBJ databases">
        <title>Extracellular Electron Transfer in a Candidatus Methanoperedens spp. Enrichment Culture.</title>
        <authorList>
            <person name="Berger S."/>
            <person name="Rangel Shaw D."/>
            <person name="Berben T."/>
            <person name="In 'T Zandt M."/>
            <person name="Frank J."/>
            <person name="Reimann J."/>
            <person name="Jetten M.S.M."/>
            <person name="Welte C.U."/>
        </authorList>
    </citation>
    <scope>NUCLEOTIDE SEQUENCE [LARGE SCALE GENOMIC DNA]</scope>
    <source>
        <strain evidence="8">SB12</strain>
    </source>
</reference>
<evidence type="ECO:0000256" key="5">
    <source>
        <dbReference type="ARBA" id="ARBA00022840"/>
    </source>
</evidence>
<feature type="binding site" evidence="7">
    <location>
        <position position="135"/>
    </location>
    <ligand>
        <name>ATP</name>
        <dbReference type="ChEBI" id="CHEBI:30616"/>
    </ligand>
</feature>
<dbReference type="InterPro" id="IPR031322">
    <property type="entry name" value="Shikimate/glucono_kinase"/>
</dbReference>
<evidence type="ECO:0000313" key="9">
    <source>
        <dbReference type="Proteomes" id="UP000460298"/>
    </source>
</evidence>
<comment type="subcellular location">
    <subcellularLocation>
        <location evidence="7">Cytoplasm</location>
    </subcellularLocation>
</comment>
<evidence type="ECO:0000256" key="2">
    <source>
        <dbReference type="ARBA" id="ARBA00022679"/>
    </source>
</evidence>
<evidence type="ECO:0000256" key="4">
    <source>
        <dbReference type="ARBA" id="ARBA00022777"/>
    </source>
</evidence>
<feature type="binding site" evidence="7">
    <location>
        <position position="65"/>
    </location>
    <ligand>
        <name>substrate</name>
    </ligand>
</feature>
<dbReference type="UniPathway" id="UPA00053">
    <property type="reaction ID" value="UER00088"/>
</dbReference>
<feature type="binding site" evidence="7">
    <location>
        <position position="87"/>
    </location>
    <ligand>
        <name>substrate</name>
    </ligand>
</feature>
<dbReference type="CDD" id="cd00464">
    <property type="entry name" value="SK"/>
    <property type="match status" value="1"/>
</dbReference>
<feature type="binding site" evidence="7">
    <location>
        <position position="40"/>
    </location>
    <ligand>
        <name>substrate</name>
    </ligand>
</feature>
<dbReference type="GO" id="GO:0009423">
    <property type="term" value="P:chorismate biosynthetic process"/>
    <property type="evidence" value="ECO:0007669"/>
    <property type="project" value="UniProtKB-UniRule"/>
</dbReference>
<dbReference type="EMBL" id="WBUI01000008">
    <property type="protein sequence ID" value="KAB2932720.1"/>
    <property type="molecule type" value="Genomic_DNA"/>
</dbReference>
<dbReference type="PANTHER" id="PTHR21087">
    <property type="entry name" value="SHIKIMATE KINASE"/>
    <property type="match status" value="1"/>
</dbReference>
<keyword evidence="1 7" id="KW-0028">Amino-acid biosynthesis</keyword>
<proteinExistence type="inferred from homology"/>
<dbReference type="EC" id="2.7.1.71" evidence="7"/>
<keyword evidence="3 7" id="KW-0547">Nucleotide-binding</keyword>
<dbReference type="GO" id="GO:0005829">
    <property type="term" value="C:cytosol"/>
    <property type="evidence" value="ECO:0007669"/>
    <property type="project" value="TreeGrafter"/>
</dbReference>
<evidence type="ECO:0000256" key="3">
    <source>
        <dbReference type="ARBA" id="ARBA00022741"/>
    </source>
</evidence>
<protein>
    <recommendedName>
        <fullName evidence="7">Shikimate kinase</fullName>
        <shortName evidence="7">SK</shortName>
        <ecNumber evidence="7">2.7.1.71</ecNumber>
    </recommendedName>
</protein>
<dbReference type="GO" id="GO:0009073">
    <property type="term" value="P:aromatic amino acid family biosynthetic process"/>
    <property type="evidence" value="ECO:0007669"/>
    <property type="project" value="UniProtKB-KW"/>
</dbReference>
<comment type="function">
    <text evidence="7">Catalyzes the specific phosphorylation of the 3-hydroxyl group of shikimic acid using ATP as a cosubstrate.</text>
</comment>
<comment type="subunit">
    <text evidence="7">Monomer.</text>
</comment>
<dbReference type="Gene3D" id="3.40.50.300">
    <property type="entry name" value="P-loop containing nucleotide triphosphate hydrolases"/>
    <property type="match status" value="1"/>
</dbReference>
<dbReference type="InterPro" id="IPR027417">
    <property type="entry name" value="P-loop_NTPase"/>
</dbReference>
<gene>
    <name evidence="7" type="primary">aroK</name>
    <name evidence="8" type="ORF">F9K24_10090</name>
</gene>
<dbReference type="InterPro" id="IPR000623">
    <property type="entry name" value="Shikimate_kinase/TSH1"/>
</dbReference>
<keyword evidence="7" id="KW-0460">Magnesium</keyword>
<dbReference type="PRINTS" id="PR01100">
    <property type="entry name" value="SHIKIMTKNASE"/>
</dbReference>
<dbReference type="GO" id="GO:0004765">
    <property type="term" value="F:shikimate kinase activity"/>
    <property type="evidence" value="ECO:0007669"/>
    <property type="project" value="UniProtKB-UniRule"/>
</dbReference>
<keyword evidence="6 7" id="KW-0057">Aromatic amino acid biosynthesis</keyword>
<feature type="binding site" evidence="7">
    <location>
        <position position="22"/>
    </location>
    <ligand>
        <name>Mg(2+)</name>
        <dbReference type="ChEBI" id="CHEBI:18420"/>
    </ligand>
</feature>
<keyword evidence="4 7" id="KW-0418">Kinase</keyword>
<name>A0A833H1S7_9LEPT</name>
<evidence type="ECO:0000313" key="8">
    <source>
        <dbReference type="EMBL" id="KAB2932720.1"/>
    </source>
</evidence>
<dbReference type="Proteomes" id="UP000460298">
    <property type="component" value="Unassembled WGS sequence"/>
</dbReference>
<keyword evidence="7" id="KW-0479">Metal-binding</keyword>
<dbReference type="AlphaFoldDB" id="A0A833H1S7"/>
<comment type="cofactor">
    <cofactor evidence="7">
        <name>Mg(2+)</name>
        <dbReference type="ChEBI" id="CHEBI:18420"/>
    </cofactor>
    <text evidence="7">Binds 1 Mg(2+) ion per subunit.</text>
</comment>
<keyword evidence="2 7" id="KW-0808">Transferase</keyword>
<comment type="similarity">
    <text evidence="7">Belongs to the shikimate kinase family.</text>
</comment>